<organism evidence="9 10">
    <name type="scientific">Dissophora globulifera</name>
    <dbReference type="NCBI Taxonomy" id="979702"/>
    <lineage>
        <taxon>Eukaryota</taxon>
        <taxon>Fungi</taxon>
        <taxon>Fungi incertae sedis</taxon>
        <taxon>Mucoromycota</taxon>
        <taxon>Mortierellomycotina</taxon>
        <taxon>Mortierellomycetes</taxon>
        <taxon>Mortierellales</taxon>
        <taxon>Mortierellaceae</taxon>
        <taxon>Dissophora</taxon>
    </lineage>
</organism>
<dbReference type="OrthoDB" id="2281547at2759"/>
<evidence type="ECO:0000256" key="4">
    <source>
        <dbReference type="ARBA" id="ARBA00023159"/>
    </source>
</evidence>
<evidence type="ECO:0000256" key="7">
    <source>
        <dbReference type="RuleBase" id="RU364059"/>
    </source>
</evidence>
<evidence type="ECO:0000313" key="10">
    <source>
        <dbReference type="Proteomes" id="UP000738325"/>
    </source>
</evidence>
<evidence type="ECO:0000256" key="5">
    <source>
        <dbReference type="ARBA" id="ARBA00023163"/>
    </source>
</evidence>
<dbReference type="PANTHER" id="PTHR12881">
    <property type="entry name" value="MEDIATOR OF RNA POLYMERASE II TRANSCRIPTION SUBUNIT 1"/>
    <property type="match status" value="1"/>
</dbReference>
<keyword evidence="5 7" id="KW-0804">Transcription</keyword>
<dbReference type="InterPro" id="IPR051999">
    <property type="entry name" value="Mediator_complex_subunit_1"/>
</dbReference>
<accession>A0A9P6RWD0</accession>
<sequence>MPNTTSAITVQEHLRDLQNLVQESLKQWNLATTTTAATALAAQSNPGRLTNELHPLGPVQVSLLQRNYKERIAAIRAICLSFAQGPLHQSLNGGEASSAAALRKYSSLLKDETGLEEAIHSAKSSMKLCQSTIRAASHDGNIKSDHLINTIRDMATELGLECYLETGSRPDSLLPVSTLTIGGNVIVIDIEVESTGAVLRVKVSYASEIHQDERIDRLLAHNLRCKCGKLTPASQESGKTSEVLIHSPNCSRDFDAFSKNLRALATLDSFTKKYPNVDFFHNIRSIDMDFKELFKREMTITGGDLHRVLRQGHGIPMNHAVLAGPSVAYWASKQDLLDLSWDTLATAVEQGANEKVKVPFHRISITMEESVTPLAGYLPTDRSGFLLSEAEMQSLSTVPYGSIMNDQGSVGPTTILQQPLKWIVPSTDPTVEAAYIAVLHPPVVVAEEVAKQLAALSNQAGLNTTMGFHKDPGYLSLQERLIDQNAEQTQWTVTLDHGTNGVRQLYSFERTKNEARLLYRIPFTHISQVYICTKLLRQQVAFNTLFQSCFKEAVSVNETKSQLATILPSSNNIGDDRSIEVPIVIQTPQPPSMILASFTNPYTDTSMALEILIDAGSGLPTVRLVNGGAMTLVPGLVAMTGNSGMGMSMNMGGIISGSNLGMDFDSQQHQQQQQQQLLDQQFAIEGDKLTKVLQTCDSIPILVRWVLKRSLAWMKERHQSIRSHPGHLGRRASSYVEEGGILKRPRV</sequence>
<evidence type="ECO:0000313" key="9">
    <source>
        <dbReference type="EMBL" id="KAG0329406.1"/>
    </source>
</evidence>
<proteinExistence type="inferred from homology"/>
<dbReference type="AlphaFoldDB" id="A0A9P6RWD0"/>
<dbReference type="Proteomes" id="UP000738325">
    <property type="component" value="Unassembled WGS sequence"/>
</dbReference>
<comment type="similarity">
    <text evidence="2 7">Belongs to the Mediator complex subunit 1 family.</text>
</comment>
<keyword evidence="6 7" id="KW-0539">Nucleus</keyword>
<name>A0A9P6RWD0_9FUNG</name>
<reference evidence="9" key="1">
    <citation type="journal article" date="2020" name="Fungal Divers.">
        <title>Resolving the Mortierellaceae phylogeny through synthesis of multi-gene phylogenetics and phylogenomics.</title>
        <authorList>
            <person name="Vandepol N."/>
            <person name="Liber J."/>
            <person name="Desiro A."/>
            <person name="Na H."/>
            <person name="Kennedy M."/>
            <person name="Barry K."/>
            <person name="Grigoriev I.V."/>
            <person name="Miller A.N."/>
            <person name="O'Donnell K."/>
            <person name="Stajich J.E."/>
            <person name="Bonito G."/>
        </authorList>
    </citation>
    <scope>NUCLEOTIDE SEQUENCE</scope>
    <source>
        <strain evidence="9">REB-010B</strain>
    </source>
</reference>
<dbReference type="GO" id="GO:0003712">
    <property type="term" value="F:transcription coregulator activity"/>
    <property type="evidence" value="ECO:0007669"/>
    <property type="project" value="InterPro"/>
</dbReference>
<evidence type="ECO:0000256" key="6">
    <source>
        <dbReference type="ARBA" id="ARBA00023242"/>
    </source>
</evidence>
<evidence type="ECO:0000256" key="1">
    <source>
        <dbReference type="ARBA" id="ARBA00004123"/>
    </source>
</evidence>
<dbReference type="PANTHER" id="PTHR12881:SF10">
    <property type="entry name" value="MEDIATOR OF RNA POLYMERASE II TRANSCRIPTION SUBUNIT 1"/>
    <property type="match status" value="1"/>
</dbReference>
<comment type="function">
    <text evidence="7">Component of the Mediator complex, a coactivator involved in the regulated transcription of nearly all RNA polymerase II-dependent genes. Mediator functions as a bridge to convey information from gene-specific regulatory proteins to the basal RNA polymerase II transcription machinery. Mediator is recruited to promoters by direct interactions with regulatory proteins and serves as a scaffold for the assembly of a functional preinitiation complex with RNA polymerase II and the general transcription factors.</text>
</comment>
<evidence type="ECO:0000259" key="8">
    <source>
        <dbReference type="Pfam" id="PF10744"/>
    </source>
</evidence>
<dbReference type="GO" id="GO:0045944">
    <property type="term" value="P:positive regulation of transcription by RNA polymerase II"/>
    <property type="evidence" value="ECO:0007669"/>
    <property type="project" value="UniProtKB-ARBA"/>
</dbReference>
<dbReference type="GO" id="GO:0016592">
    <property type="term" value="C:mediator complex"/>
    <property type="evidence" value="ECO:0007669"/>
    <property type="project" value="InterPro"/>
</dbReference>
<keyword evidence="3 7" id="KW-0805">Transcription regulation</keyword>
<protein>
    <recommendedName>
        <fullName evidence="7">Mediator of RNA polymerase II transcription subunit 1</fullName>
    </recommendedName>
    <alternativeName>
        <fullName evidence="7">Mediator complex subunit 1</fullName>
    </alternativeName>
</protein>
<evidence type="ECO:0000256" key="2">
    <source>
        <dbReference type="ARBA" id="ARBA00006210"/>
    </source>
</evidence>
<dbReference type="EMBL" id="JAAAIP010000016">
    <property type="protein sequence ID" value="KAG0329406.1"/>
    <property type="molecule type" value="Genomic_DNA"/>
</dbReference>
<feature type="domain" description="Mediator complex subunit Med1" evidence="8">
    <location>
        <begin position="149"/>
        <end position="551"/>
    </location>
</feature>
<dbReference type="Pfam" id="PF10744">
    <property type="entry name" value="Med1"/>
    <property type="match status" value="1"/>
</dbReference>
<keyword evidence="10" id="KW-1185">Reference proteome</keyword>
<comment type="caution">
    <text evidence="9">The sequence shown here is derived from an EMBL/GenBank/DDBJ whole genome shotgun (WGS) entry which is preliminary data.</text>
</comment>
<dbReference type="InterPro" id="IPR019680">
    <property type="entry name" value="Mediator_Med1"/>
</dbReference>
<comment type="subcellular location">
    <subcellularLocation>
        <location evidence="1 7">Nucleus</location>
    </subcellularLocation>
</comment>
<keyword evidence="4 7" id="KW-0010">Activator</keyword>
<gene>
    <name evidence="9" type="ORF">BGZ99_002117</name>
</gene>
<evidence type="ECO:0000256" key="3">
    <source>
        <dbReference type="ARBA" id="ARBA00023015"/>
    </source>
</evidence>